<dbReference type="PANTHER" id="PTHR23407">
    <property type="entry name" value="ATPASE INHIBITOR/5-FORMYLTETRAHYDROFOLATE CYCLO-LIGASE"/>
    <property type="match status" value="1"/>
</dbReference>
<dbReference type="Gene3D" id="3.40.50.10420">
    <property type="entry name" value="NagB/RpiA/CoA transferase-like"/>
    <property type="match status" value="1"/>
</dbReference>
<dbReference type="SUPFAM" id="SSF100950">
    <property type="entry name" value="NagB/RpiA/CoA transferase-like"/>
    <property type="match status" value="1"/>
</dbReference>
<dbReference type="PANTHER" id="PTHR23407:SF1">
    <property type="entry name" value="5-FORMYLTETRAHYDROFOLATE CYCLO-LIGASE"/>
    <property type="match status" value="1"/>
</dbReference>
<dbReference type="GO" id="GO:0005524">
    <property type="term" value="F:ATP binding"/>
    <property type="evidence" value="ECO:0007669"/>
    <property type="project" value="UniProtKB-KW"/>
</dbReference>
<dbReference type="NCBIfam" id="TIGR02727">
    <property type="entry name" value="MTHFS_bact"/>
    <property type="match status" value="1"/>
</dbReference>
<evidence type="ECO:0000256" key="2">
    <source>
        <dbReference type="ARBA" id="ARBA00022741"/>
    </source>
</evidence>
<evidence type="ECO:0000256" key="1">
    <source>
        <dbReference type="ARBA" id="ARBA00010638"/>
    </source>
</evidence>
<dbReference type="InterPro" id="IPR024185">
    <property type="entry name" value="FTHF_cligase-like_sf"/>
</dbReference>
<sequence length="192" mass="21227">MAEISKDALRQIFRNRRRAHVAALPSGTRALLFHRPPRPIVDLIPEGAQIGLYRATPNEAPAAAYARFFQEAGHRIALPRFSARNEPMGFAEFADPFDESDLVQGPYGMAQPPESALAITPDVLFVPLLGFTADGHRLGQGGGHYDRWLEAHPGTIAIGLAWDCQLNDELPLEPHDRHMTAIITPTRLYGPY</sequence>
<dbReference type="EMBL" id="BASZ01000001">
    <property type="protein sequence ID" value="GAD47327.1"/>
    <property type="molecule type" value="Genomic_DNA"/>
</dbReference>
<organism evidence="5 6">
    <name type="scientific">Caenibius tardaugens NBRC 16725</name>
    <dbReference type="NCBI Taxonomy" id="1219035"/>
    <lineage>
        <taxon>Bacteria</taxon>
        <taxon>Pseudomonadati</taxon>
        <taxon>Pseudomonadota</taxon>
        <taxon>Alphaproteobacteria</taxon>
        <taxon>Sphingomonadales</taxon>
        <taxon>Erythrobacteraceae</taxon>
        <taxon>Caenibius</taxon>
    </lineage>
</organism>
<dbReference type="Proteomes" id="UP000016568">
    <property type="component" value="Unassembled WGS sequence"/>
</dbReference>
<comment type="caution">
    <text evidence="5">The sequence shown here is derived from an EMBL/GenBank/DDBJ whole genome shotgun (WGS) entry which is preliminary data.</text>
</comment>
<evidence type="ECO:0000256" key="4">
    <source>
        <dbReference type="RuleBase" id="RU361279"/>
    </source>
</evidence>
<comment type="catalytic activity">
    <reaction evidence="4">
        <text>(6S)-5-formyl-5,6,7,8-tetrahydrofolate + ATP = (6R)-5,10-methenyltetrahydrofolate + ADP + phosphate</text>
        <dbReference type="Rhea" id="RHEA:10488"/>
        <dbReference type="ChEBI" id="CHEBI:30616"/>
        <dbReference type="ChEBI" id="CHEBI:43474"/>
        <dbReference type="ChEBI" id="CHEBI:57455"/>
        <dbReference type="ChEBI" id="CHEBI:57457"/>
        <dbReference type="ChEBI" id="CHEBI:456216"/>
        <dbReference type="EC" id="6.3.3.2"/>
    </reaction>
</comment>
<proteinExistence type="inferred from homology"/>
<keyword evidence="6" id="KW-1185">Reference proteome</keyword>
<evidence type="ECO:0000256" key="3">
    <source>
        <dbReference type="ARBA" id="ARBA00022840"/>
    </source>
</evidence>
<keyword evidence="3 4" id="KW-0067">ATP-binding</keyword>
<dbReference type="EC" id="6.3.3.2" evidence="4"/>
<evidence type="ECO:0000313" key="5">
    <source>
        <dbReference type="EMBL" id="GAD47327.1"/>
    </source>
</evidence>
<gene>
    <name evidence="5" type="ORF">NT2_01_00950</name>
</gene>
<dbReference type="Pfam" id="PF01812">
    <property type="entry name" value="5-FTHF_cyc-lig"/>
    <property type="match status" value="1"/>
</dbReference>
<dbReference type="GO" id="GO:0009396">
    <property type="term" value="P:folic acid-containing compound biosynthetic process"/>
    <property type="evidence" value="ECO:0007669"/>
    <property type="project" value="TreeGrafter"/>
</dbReference>
<dbReference type="AlphaFoldDB" id="U2YHH8"/>
<comment type="similarity">
    <text evidence="1 4">Belongs to the 5-formyltetrahydrofolate cyclo-ligase family.</text>
</comment>
<keyword evidence="4" id="KW-0460">Magnesium</keyword>
<comment type="cofactor">
    <cofactor evidence="4">
        <name>Mg(2+)</name>
        <dbReference type="ChEBI" id="CHEBI:18420"/>
    </cofactor>
</comment>
<dbReference type="GO" id="GO:0030272">
    <property type="term" value="F:5-formyltetrahydrofolate cyclo-ligase activity"/>
    <property type="evidence" value="ECO:0007669"/>
    <property type="project" value="UniProtKB-EC"/>
</dbReference>
<reference evidence="5 6" key="1">
    <citation type="submission" date="2013-09" db="EMBL/GenBank/DDBJ databases">
        <title>Whole genome shotgun sequence of Novosphingobium tardaugens NBRC 16725.</title>
        <authorList>
            <person name="Isaki S."/>
            <person name="Hosoyama A."/>
            <person name="Tsuchikane K."/>
            <person name="Katsumata H."/>
            <person name="Ando Y."/>
            <person name="Yamazaki S."/>
            <person name="Fujita N."/>
        </authorList>
    </citation>
    <scope>NUCLEOTIDE SEQUENCE [LARGE SCALE GENOMIC DNA]</scope>
    <source>
        <strain evidence="5 6">NBRC 16725</strain>
    </source>
</reference>
<keyword evidence="5" id="KW-0436">Ligase</keyword>
<name>U2YHH8_9SPHN</name>
<keyword evidence="2 4" id="KW-0547">Nucleotide-binding</keyword>
<protein>
    <recommendedName>
        <fullName evidence="4">5-formyltetrahydrofolate cyclo-ligase</fullName>
        <ecNumber evidence="4">6.3.3.2</ecNumber>
    </recommendedName>
</protein>
<dbReference type="GO" id="GO:0046872">
    <property type="term" value="F:metal ion binding"/>
    <property type="evidence" value="ECO:0007669"/>
    <property type="project" value="UniProtKB-KW"/>
</dbReference>
<accession>U2YHH8</accession>
<keyword evidence="4" id="KW-0479">Metal-binding</keyword>
<dbReference type="InterPro" id="IPR037171">
    <property type="entry name" value="NagB/RpiA_transferase-like"/>
</dbReference>
<dbReference type="RefSeq" id="WP_021688234.1">
    <property type="nucleotide sequence ID" value="NZ_BASZ01000001.1"/>
</dbReference>
<evidence type="ECO:0000313" key="6">
    <source>
        <dbReference type="Proteomes" id="UP000016568"/>
    </source>
</evidence>
<dbReference type="eggNOG" id="COG0212">
    <property type="taxonomic scope" value="Bacteria"/>
</dbReference>
<dbReference type="GO" id="GO:0035999">
    <property type="term" value="P:tetrahydrofolate interconversion"/>
    <property type="evidence" value="ECO:0007669"/>
    <property type="project" value="TreeGrafter"/>
</dbReference>
<dbReference type="InterPro" id="IPR002698">
    <property type="entry name" value="FTHF_cligase"/>
</dbReference>